<evidence type="ECO:0000313" key="17">
    <source>
        <dbReference type="Proteomes" id="UP000002282"/>
    </source>
</evidence>
<evidence type="ECO:0000256" key="7">
    <source>
        <dbReference type="ARBA" id="ARBA00023163"/>
    </source>
</evidence>
<evidence type="ECO:0000259" key="13">
    <source>
        <dbReference type="SMART" id="SM01285"/>
    </source>
</evidence>
<dbReference type="InterPro" id="IPR056595">
    <property type="entry name" value="Fact-SPT16_PH"/>
</dbReference>
<dbReference type="PANTHER" id="PTHR13980:SF15">
    <property type="entry name" value="FACT COMPLEX SUBUNIT SPT16"/>
    <property type="match status" value="1"/>
</dbReference>
<evidence type="ECO:0000256" key="2">
    <source>
        <dbReference type="ARBA" id="ARBA00022454"/>
    </source>
</evidence>
<dbReference type="GO" id="GO:0031491">
    <property type="term" value="F:nucleosome binding"/>
    <property type="evidence" value="ECO:0007669"/>
    <property type="project" value="TreeGrafter"/>
</dbReference>
<evidence type="ECO:0000313" key="16">
    <source>
        <dbReference type="EMBL" id="KRK00809.1"/>
    </source>
</evidence>
<dbReference type="Pfam" id="PF21091">
    <property type="entry name" value="SPT16_C"/>
    <property type="match status" value="1"/>
</dbReference>
<dbReference type="FunFam" id="3.40.350.10:FF:000022">
    <property type="entry name" value="FACT complex subunit spt16"/>
    <property type="match status" value="1"/>
</dbReference>
<dbReference type="Pfam" id="PF08512">
    <property type="entry name" value="Rttp106-like_middle"/>
    <property type="match status" value="1"/>
</dbReference>
<evidence type="ECO:0000256" key="6">
    <source>
        <dbReference type="ARBA" id="ARBA00023054"/>
    </source>
</evidence>
<dbReference type="InterPro" id="IPR040258">
    <property type="entry name" value="Spt16"/>
</dbReference>
<dbReference type="Proteomes" id="UP000002282">
    <property type="component" value="Chromosome 3L"/>
</dbReference>
<proteinExistence type="inferred from homology"/>
<dbReference type="GO" id="GO:0006368">
    <property type="term" value="P:transcription elongation by RNA polymerase II"/>
    <property type="evidence" value="ECO:0007669"/>
    <property type="project" value="TreeGrafter"/>
</dbReference>
<comment type="similarity">
    <text evidence="1 10">Belongs to the peptidase M24 family. SPT16 subfamily.</text>
</comment>
<dbReference type="GO" id="GO:0006260">
    <property type="term" value="P:DNA replication"/>
    <property type="evidence" value="ECO:0007669"/>
    <property type="project" value="UniProtKB-KW"/>
</dbReference>
<comment type="subcellular location">
    <subcellularLocation>
        <location evidence="10">Nucleus</location>
    </subcellularLocation>
    <subcellularLocation>
        <location evidence="10">Chromosome</location>
    </subcellularLocation>
</comment>
<dbReference type="Pfam" id="PF08644">
    <property type="entry name" value="SPT16"/>
    <property type="match status" value="1"/>
</dbReference>
<sequence>MSSFVLDKEAFVRRVKRLYTEWRAPSIGHDDALRNLDCIMSIVGVEEDVMYSKSMALQLWLLGYELTDTISVFCSDAVYFLTSKKKIEFLKQTQNITEEGFPEIKLLVRDRTDKDQGNFEKLIKALQNSKKGKRLGIFTKDAYPGEFSEAWKKSLTASKFDHVDISTIIAYLMCPKDESEINNIRKASLVSMDIFNKYLKDEIMDIIDSDRKVKHNKLSDGCEAAIGEKKYTSGLDPRLLDMAYPPIIQSGGAYSLKFSAVADKNPLHFGVIVCSLGARYKSYCSNISRTFLVNPTEAMQENYTFLVSVQEEILKLLVPGTKLCDVYEKTLDYVKKEKPSMVDNLPKSFGFAMGLEFRENSIVIGPKCQALLKKNMVFNLHVGISNLTNPEAADKEGKNYALFIGDTVLVGEQSPASVMTPSKKKIKNVGIFIKDDSDEEDVDDKKTAKEDQGTEILGRSKRNAVLESKLRNEINTEEKRKEHQRELAQQLNERAKDRLAKQGNSKEVEKVRKNTVSYKSISQMPREPEVKELKLYVDKKYETVIMPVFGIQVPFHISTIKNISQSVEGEYTYLRINFFHPGATMGRNEGGLYPQPEATFVKEVTYRSSNVKEHGEVGAPSANLNNAFRLIKEVQKRFKTREAEEREKEDLVKQDTLILSQNKGNPKLKDLYIRPNIVTKRMTGSLEAHSNGFRYISVRGDKVDILYNNIKSAFFQPCDGEMIILLHFHLKYAIMFGKKKHVDVQFYTEVGEITTDLGKHQHMHDRDDLAAEQAERELRHKLKTAFKSFCEKVETMTKSVVEFDTPFRELGFPGAPFRSTVTLQPTSGSLVNLTEWPPFVITLDDVELVHFERVQFHLRNFDMIFVFKEYNKKVAMVNAIPMNMLDHVKEWLNSCDIRYSEGVQSLNWQKIMKTITDDPEGFFDQGGWTFLDPESDSEGENETAESEEDEAYNPTDAESDEESDEDSEYSEASEDSEESDEDLGSDEESGKDWSDLEREAAEEDRNHDYATDDKPRNGKFDSKKHGKSSKHSPSKSSKDKYHSRDKHHSSSSSGHKSSSKDKDRKRSREDSRDNGHKSKKSRH</sequence>
<dbReference type="FunFam" id="2.30.29.210:FF:000001">
    <property type="entry name" value="FACT complex subunit spt16"/>
    <property type="match status" value="1"/>
</dbReference>
<feature type="domain" description="FACT complex subunit SPT16 middle" evidence="14">
    <location>
        <begin position="535"/>
        <end position="695"/>
    </location>
</feature>
<dbReference type="InterPro" id="IPR033825">
    <property type="entry name" value="Spt16_M24"/>
</dbReference>
<feature type="compositionally biased region" description="Basic and acidic residues" evidence="12">
    <location>
        <begin position="1058"/>
        <end position="1076"/>
    </location>
</feature>
<organism evidence="16 17">
    <name type="scientific">Drosophila yakuba</name>
    <name type="common">Fruit fly</name>
    <dbReference type="NCBI Taxonomy" id="7245"/>
    <lineage>
        <taxon>Eukaryota</taxon>
        <taxon>Metazoa</taxon>
        <taxon>Ecdysozoa</taxon>
        <taxon>Arthropoda</taxon>
        <taxon>Hexapoda</taxon>
        <taxon>Insecta</taxon>
        <taxon>Pterygota</taxon>
        <taxon>Neoptera</taxon>
        <taxon>Endopterygota</taxon>
        <taxon>Diptera</taxon>
        <taxon>Brachycera</taxon>
        <taxon>Muscomorpha</taxon>
        <taxon>Ephydroidea</taxon>
        <taxon>Drosophilidae</taxon>
        <taxon>Drosophila</taxon>
        <taxon>Sophophora</taxon>
    </lineage>
</organism>
<reference evidence="16 17" key="1">
    <citation type="journal article" date="2007" name="Nature">
        <title>Evolution of genes and genomes on the Drosophila phylogeny.</title>
        <authorList>
            <consortium name="Drosophila 12 Genomes Consortium"/>
            <person name="Clark A.G."/>
            <person name="Eisen M.B."/>
            <person name="Smith D.R."/>
            <person name="Bergman C.M."/>
            <person name="Oliver B."/>
            <person name="Markow T.A."/>
            <person name="Kaufman T.C."/>
            <person name="Kellis M."/>
            <person name="Gelbart W."/>
            <person name="Iyer V.N."/>
            <person name="Pollard D.A."/>
            <person name="Sackton T.B."/>
            <person name="Larracuente A.M."/>
            <person name="Singh N.D."/>
            <person name="Abad J.P."/>
            <person name="Abt D.N."/>
            <person name="Adryan B."/>
            <person name="Aguade M."/>
            <person name="Akashi H."/>
            <person name="Anderson W.W."/>
            <person name="Aquadro C.F."/>
            <person name="Ardell D.H."/>
            <person name="Arguello R."/>
            <person name="Artieri C.G."/>
            <person name="Barbash D.A."/>
            <person name="Barker D."/>
            <person name="Barsanti P."/>
            <person name="Batterham P."/>
            <person name="Batzoglou S."/>
            <person name="Begun D."/>
            <person name="Bhutkar A."/>
            <person name="Blanco E."/>
            <person name="Bosak S.A."/>
            <person name="Bradley R.K."/>
            <person name="Brand A.D."/>
            <person name="Brent M.R."/>
            <person name="Brooks A.N."/>
            <person name="Brown R.H."/>
            <person name="Butlin R.K."/>
            <person name="Caggese C."/>
            <person name="Calvi B.R."/>
            <person name="Bernardo de Carvalho A."/>
            <person name="Caspi A."/>
            <person name="Castrezana S."/>
            <person name="Celniker S.E."/>
            <person name="Chang J.L."/>
            <person name="Chapple C."/>
            <person name="Chatterji S."/>
            <person name="Chinwalla A."/>
            <person name="Civetta A."/>
            <person name="Clifton S.W."/>
            <person name="Comeron J.M."/>
            <person name="Costello J.C."/>
            <person name="Coyne J.A."/>
            <person name="Daub J."/>
            <person name="David R.G."/>
            <person name="Delcher A.L."/>
            <person name="Delehaunty K."/>
            <person name="Do C.B."/>
            <person name="Ebling H."/>
            <person name="Edwards K."/>
            <person name="Eickbush T."/>
            <person name="Evans J.D."/>
            <person name="Filipski A."/>
            <person name="Findeiss S."/>
            <person name="Freyhult E."/>
            <person name="Fulton L."/>
            <person name="Fulton R."/>
            <person name="Garcia A.C."/>
            <person name="Gardiner A."/>
            <person name="Garfield D.A."/>
            <person name="Garvin B.E."/>
            <person name="Gibson G."/>
            <person name="Gilbert D."/>
            <person name="Gnerre S."/>
            <person name="Godfrey J."/>
            <person name="Good R."/>
            <person name="Gotea V."/>
            <person name="Gravely B."/>
            <person name="Greenberg A.J."/>
            <person name="Griffiths-Jones S."/>
            <person name="Gross S."/>
            <person name="Guigo R."/>
            <person name="Gustafson E.A."/>
            <person name="Haerty W."/>
            <person name="Hahn M.W."/>
            <person name="Halligan D.L."/>
            <person name="Halpern A.L."/>
            <person name="Halter G.M."/>
            <person name="Han M.V."/>
            <person name="Heger A."/>
            <person name="Hillier L."/>
            <person name="Hinrichs A.S."/>
            <person name="Holmes I."/>
            <person name="Hoskins R.A."/>
            <person name="Hubisz M.J."/>
            <person name="Hultmark D."/>
            <person name="Huntley M.A."/>
            <person name="Jaffe D.B."/>
            <person name="Jagadeeshan S."/>
            <person name="Jeck W.R."/>
            <person name="Johnson J."/>
            <person name="Jones C.D."/>
            <person name="Jordan W.C."/>
            <person name="Karpen G.H."/>
            <person name="Kataoka E."/>
            <person name="Keightley P.D."/>
            <person name="Kheradpour P."/>
            <person name="Kirkness E.F."/>
            <person name="Koerich L.B."/>
            <person name="Kristiansen K."/>
            <person name="Kudrna D."/>
            <person name="Kulathinal R.J."/>
            <person name="Kumar S."/>
            <person name="Kwok R."/>
            <person name="Lander E."/>
            <person name="Langley C.H."/>
            <person name="Lapoint R."/>
            <person name="Lazzaro B.P."/>
            <person name="Lee S.J."/>
            <person name="Levesque L."/>
            <person name="Li R."/>
            <person name="Lin C.F."/>
            <person name="Lin M.F."/>
            <person name="Lindblad-Toh K."/>
            <person name="Llopart A."/>
            <person name="Long M."/>
            <person name="Low L."/>
            <person name="Lozovsky E."/>
            <person name="Lu J."/>
            <person name="Luo M."/>
            <person name="Machado C.A."/>
            <person name="Makalowski W."/>
            <person name="Marzo M."/>
            <person name="Matsuda M."/>
            <person name="Matzkin L."/>
            <person name="McAllister B."/>
            <person name="McBride C.S."/>
            <person name="McKernan B."/>
            <person name="McKernan K."/>
            <person name="Mendez-Lago M."/>
            <person name="Minx P."/>
            <person name="Mollenhauer M.U."/>
            <person name="Montooth K."/>
            <person name="Mount S.M."/>
            <person name="Mu X."/>
            <person name="Myers E."/>
            <person name="Negre B."/>
            <person name="Newfeld S."/>
            <person name="Nielsen R."/>
            <person name="Noor M.A."/>
            <person name="O'Grady P."/>
            <person name="Pachter L."/>
            <person name="Papaceit M."/>
            <person name="Parisi M.J."/>
            <person name="Parisi M."/>
            <person name="Parts L."/>
            <person name="Pedersen J.S."/>
            <person name="Pesole G."/>
            <person name="Phillippy A.M."/>
            <person name="Ponting C.P."/>
            <person name="Pop M."/>
            <person name="Porcelli D."/>
            <person name="Powell J.R."/>
            <person name="Prohaska S."/>
            <person name="Pruitt K."/>
            <person name="Puig M."/>
            <person name="Quesneville H."/>
            <person name="Ram K.R."/>
            <person name="Rand D."/>
            <person name="Rasmussen M.D."/>
            <person name="Reed L.K."/>
            <person name="Reenan R."/>
            <person name="Reily A."/>
            <person name="Remington K.A."/>
            <person name="Rieger T.T."/>
            <person name="Ritchie M.G."/>
            <person name="Robin C."/>
            <person name="Rogers Y.H."/>
            <person name="Rohde C."/>
            <person name="Rozas J."/>
            <person name="Rubenfield M.J."/>
            <person name="Ruiz A."/>
            <person name="Russo S."/>
            <person name="Salzberg S.L."/>
            <person name="Sanchez-Gracia A."/>
            <person name="Saranga D.J."/>
            <person name="Sato H."/>
            <person name="Schaeffer S.W."/>
            <person name="Schatz M.C."/>
            <person name="Schlenke T."/>
            <person name="Schwartz R."/>
            <person name="Segarra C."/>
            <person name="Singh R.S."/>
            <person name="Sirot L."/>
            <person name="Sirota M."/>
            <person name="Sisneros N.B."/>
            <person name="Smith C.D."/>
            <person name="Smith T.F."/>
            <person name="Spieth J."/>
            <person name="Stage D.E."/>
            <person name="Stark A."/>
            <person name="Stephan W."/>
            <person name="Strausberg R.L."/>
            <person name="Strempel S."/>
            <person name="Sturgill D."/>
            <person name="Sutton G."/>
            <person name="Sutton G.G."/>
            <person name="Tao W."/>
            <person name="Teichmann S."/>
            <person name="Tobari Y.N."/>
            <person name="Tomimura Y."/>
            <person name="Tsolas J.M."/>
            <person name="Valente V.L."/>
            <person name="Venter E."/>
            <person name="Venter J.C."/>
            <person name="Vicario S."/>
            <person name="Vieira F.G."/>
            <person name="Vilella A.J."/>
            <person name="Villasante A."/>
            <person name="Walenz B."/>
            <person name="Wang J."/>
            <person name="Wasserman M."/>
            <person name="Watts T."/>
            <person name="Wilson D."/>
            <person name="Wilson R.K."/>
            <person name="Wing R.A."/>
            <person name="Wolfner M.F."/>
            <person name="Wong A."/>
            <person name="Wong G.K."/>
            <person name="Wu C.I."/>
            <person name="Wu G."/>
            <person name="Yamamoto D."/>
            <person name="Yang H.P."/>
            <person name="Yang S.P."/>
            <person name="Yorke J.A."/>
            <person name="Yoshida K."/>
            <person name="Zdobnov E."/>
            <person name="Zhang P."/>
            <person name="Zhang Y."/>
            <person name="Zimin A.V."/>
            <person name="Baldwin J."/>
            <person name="Abdouelleil A."/>
            <person name="Abdulkadir J."/>
            <person name="Abebe A."/>
            <person name="Abera B."/>
            <person name="Abreu J."/>
            <person name="Acer S.C."/>
            <person name="Aftuck L."/>
            <person name="Alexander A."/>
            <person name="An P."/>
            <person name="Anderson E."/>
            <person name="Anderson S."/>
            <person name="Arachi H."/>
            <person name="Azer M."/>
            <person name="Bachantsang P."/>
            <person name="Barry A."/>
            <person name="Bayul T."/>
            <person name="Berlin A."/>
            <person name="Bessette D."/>
            <person name="Bloom T."/>
            <person name="Blye J."/>
            <person name="Boguslavskiy L."/>
            <person name="Bonnet C."/>
            <person name="Boukhgalter B."/>
            <person name="Bourzgui I."/>
            <person name="Brown A."/>
            <person name="Cahill P."/>
            <person name="Channer S."/>
            <person name="Cheshatsang Y."/>
            <person name="Chuda L."/>
            <person name="Citroen M."/>
            <person name="Collymore A."/>
            <person name="Cooke P."/>
            <person name="Costello M."/>
            <person name="D'Aco K."/>
            <person name="Daza R."/>
            <person name="De Haan G."/>
            <person name="DeGray S."/>
            <person name="DeMaso C."/>
            <person name="Dhargay N."/>
            <person name="Dooley K."/>
            <person name="Dooley E."/>
            <person name="Doricent M."/>
            <person name="Dorje P."/>
            <person name="Dorjee K."/>
            <person name="Dupes A."/>
            <person name="Elong R."/>
            <person name="Falk J."/>
            <person name="Farina A."/>
            <person name="Faro S."/>
            <person name="Ferguson D."/>
            <person name="Fisher S."/>
            <person name="Foley C.D."/>
            <person name="Franke A."/>
            <person name="Friedrich D."/>
            <person name="Gadbois L."/>
            <person name="Gearin G."/>
            <person name="Gearin C.R."/>
            <person name="Giannoukos G."/>
            <person name="Goode T."/>
            <person name="Graham J."/>
            <person name="Grandbois E."/>
            <person name="Grewal S."/>
            <person name="Gyaltsen K."/>
            <person name="Hafez N."/>
            <person name="Hagos B."/>
            <person name="Hall J."/>
            <person name="Henson C."/>
            <person name="Hollinger A."/>
            <person name="Honan T."/>
            <person name="Huard M.D."/>
            <person name="Hughes L."/>
            <person name="Hurhula B."/>
            <person name="Husby M.E."/>
            <person name="Kamat A."/>
            <person name="Kanga B."/>
            <person name="Kashin S."/>
            <person name="Khazanovich D."/>
            <person name="Kisner P."/>
            <person name="Lance K."/>
            <person name="Lara M."/>
            <person name="Lee W."/>
            <person name="Lennon N."/>
            <person name="Letendre F."/>
            <person name="LeVine R."/>
            <person name="Lipovsky A."/>
            <person name="Liu X."/>
            <person name="Liu J."/>
            <person name="Liu S."/>
            <person name="Lokyitsang T."/>
            <person name="Lokyitsang Y."/>
            <person name="Lubonja R."/>
            <person name="Lui A."/>
            <person name="MacDonald P."/>
            <person name="Magnisalis V."/>
            <person name="Maru K."/>
            <person name="Matthews C."/>
            <person name="McCusker W."/>
            <person name="McDonough S."/>
            <person name="Mehta T."/>
            <person name="Meldrim J."/>
            <person name="Meneus L."/>
            <person name="Mihai O."/>
            <person name="Mihalev A."/>
            <person name="Mihova T."/>
            <person name="Mittelman R."/>
            <person name="Mlenga V."/>
            <person name="Montmayeur A."/>
            <person name="Mulrain L."/>
            <person name="Navidi A."/>
            <person name="Naylor J."/>
            <person name="Negash T."/>
            <person name="Nguyen T."/>
            <person name="Nguyen N."/>
            <person name="Nicol R."/>
            <person name="Norbu C."/>
            <person name="Norbu N."/>
            <person name="Novod N."/>
            <person name="O'Neill B."/>
            <person name="Osman S."/>
            <person name="Markiewicz E."/>
            <person name="Oyono O.L."/>
            <person name="Patti C."/>
            <person name="Phunkhang P."/>
            <person name="Pierre F."/>
            <person name="Priest M."/>
            <person name="Raghuraman S."/>
            <person name="Rege F."/>
            <person name="Reyes R."/>
            <person name="Rise C."/>
            <person name="Rogov P."/>
            <person name="Ross K."/>
            <person name="Ryan E."/>
            <person name="Settipalli S."/>
            <person name="Shea T."/>
            <person name="Sherpa N."/>
            <person name="Shi L."/>
            <person name="Shih D."/>
            <person name="Sparrow T."/>
            <person name="Spaulding J."/>
            <person name="Stalker J."/>
            <person name="Stange-Thomann N."/>
            <person name="Stavropoulos S."/>
            <person name="Stone C."/>
            <person name="Strader C."/>
            <person name="Tesfaye S."/>
            <person name="Thomson T."/>
            <person name="Thoulutsang Y."/>
            <person name="Thoulutsang D."/>
            <person name="Topham K."/>
            <person name="Topping I."/>
            <person name="Tsamla T."/>
            <person name="Vassiliev H."/>
            <person name="Vo A."/>
            <person name="Wangchuk T."/>
            <person name="Wangdi T."/>
            <person name="Weiand M."/>
            <person name="Wilkinson J."/>
            <person name="Wilson A."/>
            <person name="Yadav S."/>
            <person name="Young G."/>
            <person name="Yu Q."/>
            <person name="Zembek L."/>
            <person name="Zhong D."/>
            <person name="Zimmer A."/>
            <person name="Zwirko Z."/>
            <person name="Jaffe D.B."/>
            <person name="Alvarez P."/>
            <person name="Brockman W."/>
            <person name="Butler J."/>
            <person name="Chin C."/>
            <person name="Gnerre S."/>
            <person name="Grabherr M."/>
            <person name="Kleber M."/>
            <person name="Mauceli E."/>
            <person name="MacCallum I."/>
        </authorList>
    </citation>
    <scope>NUCLEOTIDE SEQUENCE [LARGE SCALE GENOMIC DNA]</scope>
    <source>
        <strain evidence="17">Tai18E2 / Tucson 14021-0261.01</strain>
    </source>
</reference>
<dbReference type="InterPro" id="IPR000994">
    <property type="entry name" value="Pept_M24"/>
</dbReference>
<keyword evidence="5 10" id="KW-0805">Transcription regulation</keyword>
<dbReference type="CDD" id="cd01091">
    <property type="entry name" value="CDC68-like"/>
    <property type="match status" value="1"/>
</dbReference>
<dbReference type="FunFam" id="2.30.29.30:FF:000017">
    <property type="entry name" value="FACT complex subunit SPT16"/>
    <property type="match status" value="1"/>
</dbReference>
<dbReference type="InterPro" id="IPR048969">
    <property type="entry name" value="FACT_SPT16_C"/>
</dbReference>
<dbReference type="OrthoDB" id="10251642at2759"/>
<dbReference type="Gene3D" id="2.30.29.210">
    <property type="entry name" value="FACT complex subunit Spt16p/Cdc68p"/>
    <property type="match status" value="1"/>
</dbReference>
<dbReference type="PANTHER" id="PTHR13980">
    <property type="entry name" value="CDC68 RELATED"/>
    <property type="match status" value="1"/>
</dbReference>
<dbReference type="GO" id="GO:0032786">
    <property type="term" value="P:positive regulation of DNA-templated transcription, elongation"/>
    <property type="evidence" value="ECO:0007669"/>
    <property type="project" value="UniProtKB-ARBA"/>
</dbReference>
<evidence type="ECO:0000259" key="14">
    <source>
        <dbReference type="SMART" id="SM01286"/>
    </source>
</evidence>
<evidence type="ECO:0000256" key="10">
    <source>
        <dbReference type="RuleBase" id="RU367052"/>
    </source>
</evidence>
<keyword evidence="9 10" id="KW-0539">Nucleus</keyword>
<keyword evidence="3 10" id="KW-0235">DNA replication</keyword>
<dbReference type="GO" id="GO:0035101">
    <property type="term" value="C:FACT complex"/>
    <property type="evidence" value="ECO:0007669"/>
    <property type="project" value="UniProtKB-UniRule"/>
</dbReference>
<dbReference type="Pfam" id="PF00557">
    <property type="entry name" value="Peptidase_M24"/>
    <property type="match status" value="1"/>
</dbReference>
<feature type="compositionally biased region" description="Acidic residues" evidence="12">
    <location>
        <begin position="933"/>
        <end position="987"/>
    </location>
</feature>
<feature type="domain" description="Histone chaperone RTT106/FACT complex subunit SPT16-like middle" evidence="15">
    <location>
        <begin position="812"/>
        <end position="902"/>
    </location>
</feature>
<dbReference type="Gene3D" id="3.90.230.10">
    <property type="entry name" value="Creatinase/methionine aminopeptidase superfamily"/>
    <property type="match status" value="1"/>
</dbReference>
<keyword evidence="2 10" id="KW-0158">Chromosome</keyword>
<dbReference type="Gene3D" id="2.30.29.30">
    <property type="entry name" value="Pleckstrin-homology domain (PH domain)/Phosphotyrosine-binding domain (PTB)"/>
    <property type="match status" value="1"/>
</dbReference>
<dbReference type="SMART" id="SM01286">
    <property type="entry name" value="SPT16"/>
    <property type="match status" value="1"/>
</dbReference>
<accession>A0A0R1DUL9</accession>
<dbReference type="InterPro" id="IPR013953">
    <property type="entry name" value="FACT_SPT16_M"/>
</dbReference>
<name>A0A0R1DUL9_DROYA</name>
<dbReference type="SMART" id="SM01287">
    <property type="entry name" value="Rtt106"/>
    <property type="match status" value="1"/>
</dbReference>
<feature type="coiled-coil region" evidence="11">
    <location>
        <begin position="466"/>
        <end position="498"/>
    </location>
</feature>
<reference evidence="16 17" key="2">
    <citation type="journal article" date="2007" name="PLoS Biol.">
        <title>Principles of genome evolution in the Drosophila melanogaster species group.</title>
        <authorList>
            <person name="Ranz J.M."/>
            <person name="Maurin D."/>
            <person name="Chan Y.S."/>
            <person name="von Grotthuss M."/>
            <person name="Hillier L.W."/>
            <person name="Roote J."/>
            <person name="Ashburner M."/>
            <person name="Bergman C.M."/>
        </authorList>
    </citation>
    <scope>NUCLEOTIDE SEQUENCE [LARGE SCALE GENOMIC DNA]</scope>
    <source>
        <strain evidence="17">Tai18E2 / Tucson 14021-0261.01</strain>
    </source>
</reference>
<dbReference type="InterPro" id="IPR013719">
    <property type="entry name" value="RTT106/SPT16-like_middle_dom"/>
</dbReference>
<keyword evidence="8 10" id="KW-0234">DNA repair</keyword>
<feature type="compositionally biased region" description="Basic residues" evidence="12">
    <location>
        <begin position="1024"/>
        <end position="1033"/>
    </location>
</feature>
<evidence type="ECO:0000256" key="1">
    <source>
        <dbReference type="ARBA" id="ARBA00010779"/>
    </source>
</evidence>
<dbReference type="InterPro" id="IPR029148">
    <property type="entry name" value="FACT-SPT16_Nlobe"/>
</dbReference>
<feature type="domain" description="FACT complex subunit SPT16 N-terminal lobe" evidence="13">
    <location>
        <begin position="6"/>
        <end position="169"/>
    </location>
</feature>
<evidence type="ECO:0000256" key="9">
    <source>
        <dbReference type="ARBA" id="ARBA00023242"/>
    </source>
</evidence>
<dbReference type="InterPro" id="IPR029149">
    <property type="entry name" value="Creatin/AminoP/Spt16_N"/>
</dbReference>
<comment type="function">
    <text evidence="10">Component of the FACT complex, a general chromatin factor that acts to reorganize nucleosomes. The FACT complex is involved in multiple processes that require DNA as a template such as mRNA elongation, DNA replication and DNA repair. During transcription elongation the FACT complex acts as a histone chaperone that both destabilizes and restores nucleosomal structure. It facilitates the passage of RNA polymerase II and transcription by promoting the dissociation of one histone H2A-H2B dimer from the nucleosome, then subsequently promotes the reestablishment of the nucleosome following the passage of RNA polymerase II.</text>
</comment>
<evidence type="ECO:0000256" key="8">
    <source>
        <dbReference type="ARBA" id="ARBA00023204"/>
    </source>
</evidence>
<dbReference type="SUPFAM" id="SSF55920">
    <property type="entry name" value="Creatinase/aminopeptidase"/>
    <property type="match status" value="1"/>
</dbReference>
<dbReference type="EMBL" id="CM000159">
    <property type="protein sequence ID" value="KRK00809.1"/>
    <property type="molecule type" value="Genomic_DNA"/>
</dbReference>
<evidence type="ECO:0000256" key="5">
    <source>
        <dbReference type="ARBA" id="ARBA00023015"/>
    </source>
</evidence>
<dbReference type="Gene3D" id="3.40.350.10">
    <property type="entry name" value="Creatinase/prolidase N-terminal domain"/>
    <property type="match status" value="1"/>
</dbReference>
<dbReference type="InterPro" id="IPR011993">
    <property type="entry name" value="PH-like_dom_sf"/>
</dbReference>
<dbReference type="SMART" id="SM01285">
    <property type="entry name" value="FACT-Spt16_Nlob"/>
    <property type="match status" value="1"/>
</dbReference>
<dbReference type="FunFam" id="3.90.230.10:FF:000005">
    <property type="entry name" value="FACT complex subunit spt16"/>
    <property type="match status" value="1"/>
</dbReference>
<feature type="region of interest" description="Disordered" evidence="12">
    <location>
        <begin position="923"/>
        <end position="1083"/>
    </location>
</feature>
<dbReference type="KEGG" id="dya:Dyak_GE20905"/>
<gene>
    <name evidence="16" type="primary">Dyak\GE20905</name>
    <name evidence="16" type="synonym">dyak_GLEANR_4712</name>
    <name evidence="16" type="synonym">GE20905</name>
    <name evidence="16" type="ORF">Dyak_GE20905</name>
</gene>
<dbReference type="Pfam" id="PF14826">
    <property type="entry name" value="FACT-Spt16_Nlob"/>
    <property type="match status" value="1"/>
</dbReference>
<keyword evidence="17" id="KW-1185">Reference proteome</keyword>
<evidence type="ECO:0000256" key="4">
    <source>
        <dbReference type="ARBA" id="ARBA00022763"/>
    </source>
</evidence>
<feature type="compositionally biased region" description="Basic and acidic residues" evidence="12">
    <location>
        <begin position="988"/>
        <end position="1023"/>
    </location>
</feature>
<evidence type="ECO:0000256" key="11">
    <source>
        <dbReference type="SAM" id="Coils"/>
    </source>
</evidence>
<dbReference type="InterPro" id="IPR036005">
    <property type="entry name" value="Creatinase/aminopeptidase-like"/>
</dbReference>
<evidence type="ECO:0000256" key="12">
    <source>
        <dbReference type="SAM" id="MobiDB-lite"/>
    </source>
</evidence>
<evidence type="ECO:0000259" key="15">
    <source>
        <dbReference type="SMART" id="SM01287"/>
    </source>
</evidence>
<comment type="subunit">
    <text evidence="10">Component of the FACT complex.</text>
</comment>
<dbReference type="Gene3D" id="2.30.29.150">
    <property type="match status" value="1"/>
</dbReference>
<dbReference type="FunFam" id="2.30.29.150:FF:000003">
    <property type="entry name" value="FACT complex subunit SPT16"/>
    <property type="match status" value="1"/>
</dbReference>
<evidence type="ECO:0000256" key="3">
    <source>
        <dbReference type="ARBA" id="ARBA00022705"/>
    </source>
</evidence>
<keyword evidence="7 10" id="KW-0804">Transcription</keyword>
<dbReference type="AlphaFoldDB" id="A0A0R1DUL9"/>
<protein>
    <recommendedName>
        <fullName evidence="10">FACT complex subunit</fullName>
    </recommendedName>
</protein>
<keyword evidence="4 10" id="KW-0227">DNA damage</keyword>
<keyword evidence="6 11" id="KW-0175">Coiled coil</keyword>
<dbReference type="Pfam" id="PF24824">
    <property type="entry name" value="PH_SPT16"/>
    <property type="match status" value="1"/>
</dbReference>
<dbReference type="GO" id="GO:0006281">
    <property type="term" value="P:DNA repair"/>
    <property type="evidence" value="ECO:0007669"/>
    <property type="project" value="UniProtKB-UniRule"/>
</dbReference>